<comment type="caution">
    <text evidence="7">The sequence shown here is derived from an EMBL/GenBank/DDBJ whole genome shotgun (WGS) entry which is preliminary data.</text>
</comment>
<evidence type="ECO:0000259" key="6">
    <source>
        <dbReference type="PROSITE" id="PS50181"/>
    </source>
</evidence>
<proteinExistence type="inferred from homology"/>
<dbReference type="GO" id="GO:0010992">
    <property type="term" value="P:ubiquitin recycling"/>
    <property type="evidence" value="ECO:0007669"/>
    <property type="project" value="TreeGrafter"/>
</dbReference>
<dbReference type="PANTHER" id="PTHR19849">
    <property type="entry name" value="PHOSPHOLIPASE A-2-ACTIVATING PROTEIN"/>
    <property type="match status" value="1"/>
</dbReference>
<evidence type="ECO:0000256" key="2">
    <source>
        <dbReference type="ARBA" id="ARBA00022574"/>
    </source>
</evidence>
<accession>A0A086TI42</accession>
<dbReference type="PROSITE" id="PS50294">
    <property type="entry name" value="WD_REPEATS_REGION"/>
    <property type="match status" value="4"/>
</dbReference>
<dbReference type="GO" id="GO:0005634">
    <property type="term" value="C:nucleus"/>
    <property type="evidence" value="ECO:0007669"/>
    <property type="project" value="TreeGrafter"/>
</dbReference>
<dbReference type="OrthoDB" id="19711at2759"/>
<dbReference type="PROSITE" id="PS50181">
    <property type="entry name" value="FBOX"/>
    <property type="match status" value="1"/>
</dbReference>
<dbReference type="SUPFAM" id="SSF50978">
    <property type="entry name" value="WD40 repeat-like"/>
    <property type="match status" value="1"/>
</dbReference>
<keyword evidence="8" id="KW-1185">Reference proteome</keyword>
<feature type="repeat" description="WD" evidence="4">
    <location>
        <begin position="515"/>
        <end position="554"/>
    </location>
</feature>
<comment type="similarity">
    <text evidence="1">Belongs to the WD repeat MET30/SCONB/SCON-2 family.</text>
</comment>
<dbReference type="InterPro" id="IPR020472">
    <property type="entry name" value="WD40_PAC1"/>
</dbReference>
<evidence type="ECO:0000256" key="5">
    <source>
        <dbReference type="SAM" id="MobiDB-lite"/>
    </source>
</evidence>
<dbReference type="AlphaFoldDB" id="A0A086TI42"/>
<sequence>MPLDHDHLHAPSPQHRDDRPATSHHHNRIRSLSLSMPWRRSKSSMLAPEDARDLPQQMSEVAVDDEAAEYHGPQPRPRGLSHSHASPHPGSIKGIFRRASISLRGVVRRQPSIATEEAIFEGQPYSSEQRPTTSHLGWNRPRHHTGIRHSRSFYGLDFTQEPLPMAHRPTYASTAPYNPRPGVGFEPPIIPPNTGSAAKAAAAMQNEFLARHGLQHRWLHPTAGEGNDDESGVGISVTVPGAKEAPISRVDFVANLPTELAIHVLAYLDASALAKASLTSRRWREIVSNQHIWRESCLRELTGTYAMGGPVQPNMGLGLPRNLPTSDWRQIYRVKKELDQRWKQGKARPVYLNGHTDSIYCLQFDEHKIITGSRDRTIRVWDMHALECRLVIGPRDVVNKSDLLVDQNGEAVHYAADADGLKTSLSVPAPLSFDEHHNASILCLQYDDRILVTGSSDASCIVYDMQNGYRPIRRLRTHTAAILDLAFDDKHIVTCSKDITICVWDRETGALVRQLRGHQGPVNAVQMRGNTIVSCSGDFRVKLWNIDTGKNIREFIGHTKGLACSQFSEDGRYVASAGNDKTIRIWDANTGECLREMRAHENLVRSLHIDSVSGRLVSGSYDTDIKVWDMESGRQLLDFPHWHASWVLSAKSDYRRIVSTGQDPKILIMDFGADVEGIEMLESGGRDAGGECLGGGCGGGGGGGFI</sequence>
<evidence type="ECO:0000256" key="4">
    <source>
        <dbReference type="PROSITE-ProRule" id="PRU00221"/>
    </source>
</evidence>
<dbReference type="HOGENOM" id="CLU_000288_103_4_1"/>
<evidence type="ECO:0000313" key="8">
    <source>
        <dbReference type="Proteomes" id="UP000029964"/>
    </source>
</evidence>
<dbReference type="InterPro" id="IPR001810">
    <property type="entry name" value="F-box_dom"/>
</dbReference>
<feature type="domain" description="F-box" evidence="6">
    <location>
        <begin position="250"/>
        <end position="296"/>
    </location>
</feature>
<keyword evidence="2 4" id="KW-0853">WD repeat</keyword>
<dbReference type="GO" id="GO:0005737">
    <property type="term" value="C:cytoplasm"/>
    <property type="evidence" value="ECO:0007669"/>
    <property type="project" value="TreeGrafter"/>
</dbReference>
<organism evidence="7 8">
    <name type="scientific">Hapsidospora chrysogenum (strain ATCC 11550 / CBS 779.69 / DSM 880 / IAM 14645 / JCM 23072 / IMI 49137)</name>
    <name type="common">Acremonium chrysogenum</name>
    <dbReference type="NCBI Taxonomy" id="857340"/>
    <lineage>
        <taxon>Eukaryota</taxon>
        <taxon>Fungi</taxon>
        <taxon>Dikarya</taxon>
        <taxon>Ascomycota</taxon>
        <taxon>Pezizomycotina</taxon>
        <taxon>Sordariomycetes</taxon>
        <taxon>Hypocreomycetidae</taxon>
        <taxon>Hypocreales</taxon>
        <taxon>Bionectriaceae</taxon>
        <taxon>Hapsidospora</taxon>
    </lineage>
</organism>
<dbReference type="PANTHER" id="PTHR19849:SF1">
    <property type="entry name" value="F-BOX_WD REPEAT-CONTAINING PROTEIN 7"/>
    <property type="match status" value="1"/>
</dbReference>
<dbReference type="SMART" id="SM00256">
    <property type="entry name" value="FBOX"/>
    <property type="match status" value="1"/>
</dbReference>
<feature type="repeat" description="WD" evidence="4">
    <location>
        <begin position="597"/>
        <end position="638"/>
    </location>
</feature>
<feature type="compositionally biased region" description="Polar residues" evidence="5">
    <location>
        <begin position="124"/>
        <end position="136"/>
    </location>
</feature>
<dbReference type="Gene3D" id="2.130.10.10">
    <property type="entry name" value="YVTN repeat-like/Quinoprotein amine dehydrogenase"/>
    <property type="match status" value="3"/>
</dbReference>
<evidence type="ECO:0000313" key="7">
    <source>
        <dbReference type="EMBL" id="KFH49024.1"/>
    </source>
</evidence>
<name>A0A086TI42_HAPC1</name>
<dbReference type="PROSITE" id="PS50082">
    <property type="entry name" value="WD_REPEATS_2"/>
    <property type="match status" value="5"/>
</dbReference>
<feature type="region of interest" description="Disordered" evidence="5">
    <location>
        <begin position="123"/>
        <end position="143"/>
    </location>
</feature>
<evidence type="ECO:0000256" key="1">
    <source>
        <dbReference type="ARBA" id="ARBA00007968"/>
    </source>
</evidence>
<dbReference type="PROSITE" id="PS00678">
    <property type="entry name" value="WD_REPEATS_1"/>
    <property type="match status" value="4"/>
</dbReference>
<keyword evidence="3" id="KW-0677">Repeat</keyword>
<dbReference type="SMART" id="SM00320">
    <property type="entry name" value="WD40"/>
    <property type="match status" value="6"/>
</dbReference>
<dbReference type="InterPro" id="IPR015943">
    <property type="entry name" value="WD40/YVTN_repeat-like_dom_sf"/>
</dbReference>
<feature type="repeat" description="WD" evidence="4">
    <location>
        <begin position="352"/>
        <end position="383"/>
    </location>
</feature>
<dbReference type="GO" id="GO:0043161">
    <property type="term" value="P:proteasome-mediated ubiquitin-dependent protein catabolic process"/>
    <property type="evidence" value="ECO:0007669"/>
    <property type="project" value="TreeGrafter"/>
</dbReference>
<dbReference type="STRING" id="857340.A0A086TI42"/>
<feature type="repeat" description="WD" evidence="4">
    <location>
        <begin position="475"/>
        <end position="514"/>
    </location>
</feature>
<evidence type="ECO:0000256" key="3">
    <source>
        <dbReference type="ARBA" id="ARBA00022737"/>
    </source>
</evidence>
<feature type="region of interest" description="Disordered" evidence="5">
    <location>
        <begin position="1"/>
        <end position="54"/>
    </location>
</feature>
<feature type="region of interest" description="Disordered" evidence="5">
    <location>
        <begin position="66"/>
        <end position="92"/>
    </location>
</feature>
<dbReference type="PRINTS" id="PR00320">
    <property type="entry name" value="GPROTEINBRPT"/>
</dbReference>
<gene>
    <name evidence="7" type="ORF">ACRE_000170</name>
</gene>
<dbReference type="InterPro" id="IPR001680">
    <property type="entry name" value="WD40_rpt"/>
</dbReference>
<dbReference type="Pfam" id="PF12937">
    <property type="entry name" value="F-box-like"/>
    <property type="match status" value="1"/>
</dbReference>
<feature type="repeat" description="WD" evidence="4">
    <location>
        <begin position="555"/>
        <end position="596"/>
    </location>
</feature>
<dbReference type="InterPro" id="IPR036322">
    <property type="entry name" value="WD40_repeat_dom_sf"/>
</dbReference>
<dbReference type="InterPro" id="IPR019775">
    <property type="entry name" value="WD40_repeat_CS"/>
</dbReference>
<dbReference type="InterPro" id="IPR036047">
    <property type="entry name" value="F-box-like_dom_sf"/>
</dbReference>
<dbReference type="SUPFAM" id="SSF81383">
    <property type="entry name" value="F-box domain"/>
    <property type="match status" value="1"/>
</dbReference>
<reference evidence="8" key="1">
    <citation type="journal article" date="2014" name="Genome Announc.">
        <title>Genome sequence and annotation of Acremonium chrysogenum, producer of the beta-lactam antibiotic cephalosporin C.</title>
        <authorList>
            <person name="Terfehr D."/>
            <person name="Dahlmann T.A."/>
            <person name="Specht T."/>
            <person name="Zadra I."/>
            <person name="Kuernsteiner H."/>
            <person name="Kueck U."/>
        </authorList>
    </citation>
    <scope>NUCLEOTIDE SEQUENCE [LARGE SCALE GENOMIC DNA]</scope>
    <source>
        <strain evidence="8">ATCC 11550 / CBS 779.69 / DSM 880 / IAM 14645 / JCM 23072 / IMI 49137</strain>
    </source>
</reference>
<dbReference type="GO" id="GO:0043130">
    <property type="term" value="F:ubiquitin binding"/>
    <property type="evidence" value="ECO:0007669"/>
    <property type="project" value="TreeGrafter"/>
</dbReference>
<dbReference type="Pfam" id="PF00400">
    <property type="entry name" value="WD40"/>
    <property type="match status" value="6"/>
</dbReference>
<dbReference type="Proteomes" id="UP000029964">
    <property type="component" value="Unassembled WGS sequence"/>
</dbReference>
<dbReference type="CDD" id="cd00200">
    <property type="entry name" value="WD40"/>
    <property type="match status" value="1"/>
</dbReference>
<protein>
    <recommendedName>
        <fullName evidence="6">F-box domain-containing protein</fullName>
    </recommendedName>
</protein>
<dbReference type="Gene3D" id="1.20.1280.50">
    <property type="match status" value="1"/>
</dbReference>
<feature type="compositionally biased region" description="Basic and acidic residues" evidence="5">
    <location>
        <begin position="1"/>
        <end position="21"/>
    </location>
</feature>
<dbReference type="EMBL" id="JPKY01000001">
    <property type="protein sequence ID" value="KFH49024.1"/>
    <property type="molecule type" value="Genomic_DNA"/>
</dbReference>